<dbReference type="GO" id="GO:0032979">
    <property type="term" value="P:protein insertion into mitochondrial inner membrane from matrix"/>
    <property type="evidence" value="ECO:0007669"/>
    <property type="project" value="TreeGrafter"/>
</dbReference>
<dbReference type="CDD" id="cd20069">
    <property type="entry name" value="5TM_Oxa1-like"/>
    <property type="match status" value="1"/>
</dbReference>
<dbReference type="PANTHER" id="PTHR12428:SF66">
    <property type="entry name" value="MITOCHONDRIAL INNER MEMBRANE PROTEIN OXA1L"/>
    <property type="match status" value="1"/>
</dbReference>
<dbReference type="Pfam" id="PF02096">
    <property type="entry name" value="60KD_IMP"/>
    <property type="match status" value="1"/>
</dbReference>
<dbReference type="EMBL" id="JAGSYN010000109">
    <property type="protein sequence ID" value="KAG7664046.1"/>
    <property type="molecule type" value="Genomic_DNA"/>
</dbReference>
<reference evidence="12 13" key="1">
    <citation type="journal article" date="2021" name="DNA Res.">
        <title>Genome analysis of Candida subhashii reveals its hybrid nature and dual mitochondrial genome conformations.</title>
        <authorList>
            <person name="Mixao V."/>
            <person name="Hegedusova E."/>
            <person name="Saus E."/>
            <person name="Pryszcz L.P."/>
            <person name="Cillingova A."/>
            <person name="Nosek J."/>
            <person name="Gabaldon T."/>
        </authorList>
    </citation>
    <scope>NUCLEOTIDE SEQUENCE [LARGE SCALE GENOMIC DNA]</scope>
    <source>
        <strain evidence="12 13">CBS 10753</strain>
    </source>
</reference>
<evidence type="ECO:0000256" key="4">
    <source>
        <dbReference type="ARBA" id="ARBA00022792"/>
    </source>
</evidence>
<dbReference type="PANTHER" id="PTHR12428">
    <property type="entry name" value="OXA1"/>
    <property type="match status" value="1"/>
</dbReference>
<sequence>MLRIGLSRSIRSQILRTSRVITQQPSTRIGLCSSSITSIRNNSTAAAAAAPVASTPLAEEIRDKLVSFDTIPDAVDTLVTTTTLHSNQIGYLQSIGLAEGYGPTALVERLLEYTHVYTGLPWWATIIAATLTLRVLLFPLYVRASANATKMSKHKPELDKAMELVKNATNTAEQMKGVQLRKKIMKKYGISTFASMAPILQLPLAYGFFQALRKMANVPVEGFSDQGMAWFEDLSQVDPYLGLQVIAAGAIITVVRLGGETGQNAMAQSMKKIMTFVPILSIVFTKSFSAAVLLYFAANSMFSLVQALAFRIGIVRKWLGMPPKMTSEELSKVSQKGPNGIAEWFSSFSESQNKKALKAAEMADRKLEITKRRKDSAKDGFIKRH</sequence>
<feature type="transmembrane region" description="Helical" evidence="10">
    <location>
        <begin position="120"/>
        <end position="142"/>
    </location>
</feature>
<evidence type="ECO:0000256" key="8">
    <source>
        <dbReference type="ARBA" id="ARBA00023136"/>
    </source>
</evidence>
<feature type="transmembrane region" description="Helical" evidence="10">
    <location>
        <begin position="240"/>
        <end position="257"/>
    </location>
</feature>
<evidence type="ECO:0000256" key="6">
    <source>
        <dbReference type="ARBA" id="ARBA00022989"/>
    </source>
</evidence>
<feature type="transmembrane region" description="Helical" evidence="10">
    <location>
        <begin position="277"/>
        <end position="296"/>
    </location>
</feature>
<keyword evidence="6 10" id="KW-1133">Transmembrane helix</keyword>
<evidence type="ECO:0000256" key="3">
    <source>
        <dbReference type="ARBA" id="ARBA00022692"/>
    </source>
</evidence>
<gene>
    <name evidence="12" type="ORF">J8A68_002424</name>
</gene>
<evidence type="ECO:0000256" key="7">
    <source>
        <dbReference type="ARBA" id="ARBA00023128"/>
    </source>
</evidence>
<evidence type="ECO:0000256" key="2">
    <source>
        <dbReference type="ARBA" id="ARBA00009877"/>
    </source>
</evidence>
<name>A0A8J5QP37_9ASCO</name>
<keyword evidence="8 10" id="KW-0472">Membrane</keyword>
<keyword evidence="3 9" id="KW-0812">Transmembrane</keyword>
<dbReference type="GO" id="GO:0005743">
    <property type="term" value="C:mitochondrial inner membrane"/>
    <property type="evidence" value="ECO:0007669"/>
    <property type="project" value="UniProtKB-SubCell"/>
</dbReference>
<keyword evidence="13" id="KW-1185">Reference proteome</keyword>
<keyword evidence="5" id="KW-0809">Transit peptide</keyword>
<evidence type="ECO:0000256" key="9">
    <source>
        <dbReference type="RuleBase" id="RU003945"/>
    </source>
</evidence>
<accession>A0A8J5QP37</accession>
<protein>
    <recommendedName>
        <fullName evidence="11">Membrane insertase YidC/Oxa/ALB C-terminal domain-containing protein</fullName>
    </recommendedName>
</protein>
<dbReference type="OrthoDB" id="2148490at2759"/>
<comment type="caution">
    <text evidence="12">The sequence shown here is derived from an EMBL/GenBank/DDBJ whole genome shotgun (WGS) entry which is preliminary data.</text>
</comment>
<dbReference type="NCBIfam" id="TIGR03592">
    <property type="entry name" value="yidC_oxa1_cterm"/>
    <property type="match status" value="1"/>
</dbReference>
<evidence type="ECO:0000313" key="12">
    <source>
        <dbReference type="EMBL" id="KAG7664046.1"/>
    </source>
</evidence>
<dbReference type="RefSeq" id="XP_049264278.1">
    <property type="nucleotide sequence ID" value="XM_049406173.1"/>
</dbReference>
<comment type="subcellular location">
    <subcellularLocation>
        <location evidence="9">Membrane</location>
        <topology evidence="9">Multi-pass membrane protein</topology>
    </subcellularLocation>
    <subcellularLocation>
        <location evidence="1">Mitochondrion inner membrane</location>
        <topology evidence="1">Multi-pass membrane protein</topology>
    </subcellularLocation>
</comment>
<feature type="transmembrane region" description="Helical" evidence="10">
    <location>
        <begin position="188"/>
        <end position="209"/>
    </location>
</feature>
<dbReference type="AlphaFoldDB" id="A0A8J5QP37"/>
<evidence type="ECO:0000313" key="13">
    <source>
        <dbReference type="Proteomes" id="UP000694255"/>
    </source>
</evidence>
<organism evidence="12 13">
    <name type="scientific">[Candida] subhashii</name>
    <dbReference type="NCBI Taxonomy" id="561895"/>
    <lineage>
        <taxon>Eukaryota</taxon>
        <taxon>Fungi</taxon>
        <taxon>Dikarya</taxon>
        <taxon>Ascomycota</taxon>
        <taxon>Saccharomycotina</taxon>
        <taxon>Pichiomycetes</taxon>
        <taxon>Debaryomycetaceae</taxon>
        <taxon>Spathaspora</taxon>
    </lineage>
</organism>
<proteinExistence type="inferred from homology"/>
<dbReference type="InterPro" id="IPR001708">
    <property type="entry name" value="YidC/ALB3/OXA1/COX18"/>
</dbReference>
<evidence type="ECO:0000256" key="1">
    <source>
        <dbReference type="ARBA" id="ARBA00004448"/>
    </source>
</evidence>
<dbReference type="GO" id="GO:0032977">
    <property type="term" value="F:membrane insertase activity"/>
    <property type="evidence" value="ECO:0007669"/>
    <property type="project" value="InterPro"/>
</dbReference>
<keyword evidence="4" id="KW-0999">Mitochondrion inner membrane</keyword>
<feature type="domain" description="Membrane insertase YidC/Oxa/ALB C-terminal" evidence="11">
    <location>
        <begin position="122"/>
        <end position="309"/>
    </location>
</feature>
<evidence type="ECO:0000256" key="5">
    <source>
        <dbReference type="ARBA" id="ARBA00022946"/>
    </source>
</evidence>
<dbReference type="GeneID" id="73469225"/>
<evidence type="ECO:0000256" key="10">
    <source>
        <dbReference type="SAM" id="Phobius"/>
    </source>
</evidence>
<keyword evidence="7" id="KW-0496">Mitochondrion</keyword>
<comment type="similarity">
    <text evidence="2 9">Belongs to the OXA1/ALB3/YidC family.</text>
</comment>
<dbReference type="Proteomes" id="UP000694255">
    <property type="component" value="Unassembled WGS sequence"/>
</dbReference>
<evidence type="ECO:0000259" key="11">
    <source>
        <dbReference type="Pfam" id="PF02096"/>
    </source>
</evidence>
<dbReference type="InterPro" id="IPR028055">
    <property type="entry name" value="YidC/Oxa/ALB_C"/>
</dbReference>